<proteinExistence type="predicted"/>
<comment type="caution">
    <text evidence="2">The sequence shown here is derived from an EMBL/GenBank/DDBJ whole genome shotgun (WGS) entry which is preliminary data.</text>
</comment>
<keyword evidence="3" id="KW-1185">Reference proteome</keyword>
<feature type="region of interest" description="Disordered" evidence="1">
    <location>
        <begin position="66"/>
        <end position="109"/>
    </location>
</feature>
<evidence type="ECO:0000313" key="2">
    <source>
        <dbReference type="EMBL" id="KAJ7948793.1"/>
    </source>
</evidence>
<sequence>MEDTKVCDSYLVANAHHGFDSNSNEGSGSYCRTNIESNRLFDELKCSLLKLVLQGADKVFKDHKSQQANPFTDGHMQLAPLHDSQQGSFSESGRDWSSSSEISRGCKQENARVGAKLDNAFKDN</sequence>
<feature type="compositionally biased region" description="Low complexity" evidence="1">
    <location>
        <begin position="87"/>
        <end position="103"/>
    </location>
</feature>
<dbReference type="Proteomes" id="UP001163823">
    <property type="component" value="Chromosome 12"/>
</dbReference>
<evidence type="ECO:0000256" key="1">
    <source>
        <dbReference type="SAM" id="MobiDB-lite"/>
    </source>
</evidence>
<reference evidence="2" key="1">
    <citation type="journal article" date="2023" name="Science">
        <title>Elucidation of the pathway for biosynthesis of saponin adjuvants from the soapbark tree.</title>
        <authorList>
            <person name="Reed J."/>
            <person name="Orme A."/>
            <person name="El-Demerdash A."/>
            <person name="Owen C."/>
            <person name="Martin L.B.B."/>
            <person name="Misra R.C."/>
            <person name="Kikuchi S."/>
            <person name="Rejzek M."/>
            <person name="Martin A.C."/>
            <person name="Harkess A."/>
            <person name="Leebens-Mack J."/>
            <person name="Louveau T."/>
            <person name="Stephenson M.J."/>
            <person name="Osbourn A."/>
        </authorList>
    </citation>
    <scope>NUCLEOTIDE SEQUENCE</scope>
    <source>
        <strain evidence="2">S10</strain>
    </source>
</reference>
<accession>A0AAD7PAU8</accession>
<dbReference type="EMBL" id="JARAOO010000012">
    <property type="protein sequence ID" value="KAJ7948793.1"/>
    <property type="molecule type" value="Genomic_DNA"/>
</dbReference>
<evidence type="ECO:0000313" key="3">
    <source>
        <dbReference type="Proteomes" id="UP001163823"/>
    </source>
</evidence>
<organism evidence="2 3">
    <name type="scientific">Quillaja saponaria</name>
    <name type="common">Soap bark tree</name>
    <dbReference type="NCBI Taxonomy" id="32244"/>
    <lineage>
        <taxon>Eukaryota</taxon>
        <taxon>Viridiplantae</taxon>
        <taxon>Streptophyta</taxon>
        <taxon>Embryophyta</taxon>
        <taxon>Tracheophyta</taxon>
        <taxon>Spermatophyta</taxon>
        <taxon>Magnoliopsida</taxon>
        <taxon>eudicotyledons</taxon>
        <taxon>Gunneridae</taxon>
        <taxon>Pentapetalae</taxon>
        <taxon>rosids</taxon>
        <taxon>fabids</taxon>
        <taxon>Fabales</taxon>
        <taxon>Quillajaceae</taxon>
        <taxon>Quillaja</taxon>
    </lineage>
</organism>
<protein>
    <submittedName>
        <fullName evidence="2">Seipin domain-containing protein</fullName>
    </submittedName>
</protein>
<gene>
    <name evidence="2" type="ORF">O6P43_029225</name>
</gene>
<name>A0AAD7PAU8_QUISA</name>
<dbReference type="AlphaFoldDB" id="A0AAD7PAU8"/>
<dbReference type="KEGG" id="qsa:O6P43_029225"/>